<evidence type="ECO:0000313" key="1">
    <source>
        <dbReference type="EMBL" id="RQY92520.1"/>
    </source>
</evidence>
<dbReference type="EMBL" id="QTPM01000016">
    <property type="protein sequence ID" value="RQY92520.1"/>
    <property type="molecule type" value="Genomic_DNA"/>
</dbReference>
<protein>
    <submittedName>
        <fullName evidence="1">Uncharacterized protein</fullName>
    </submittedName>
</protein>
<dbReference type="Proteomes" id="UP000281098">
    <property type="component" value="Unassembled WGS sequence"/>
</dbReference>
<gene>
    <name evidence="1" type="ORF">DF017_14945</name>
</gene>
<evidence type="ECO:0000313" key="2">
    <source>
        <dbReference type="Proteomes" id="UP000281098"/>
    </source>
</evidence>
<keyword evidence="2" id="KW-1185">Reference proteome</keyword>
<reference evidence="1 2" key="1">
    <citation type="submission" date="2018-08" db="EMBL/GenBank/DDBJ databases">
        <title>Comparative analysis of Burkholderia isolates from Puerto Rico.</title>
        <authorList>
            <person name="Hall C."/>
            <person name="Sahl J."/>
            <person name="Wagner D."/>
        </authorList>
    </citation>
    <scope>NUCLEOTIDE SEQUENCE [LARGE SCALE GENOMIC DNA]</scope>
    <source>
        <strain evidence="1 2">Bp8966</strain>
    </source>
</reference>
<organism evidence="1 2">
    <name type="scientific">Burkholderia stagnalis</name>
    <dbReference type="NCBI Taxonomy" id="1503054"/>
    <lineage>
        <taxon>Bacteria</taxon>
        <taxon>Pseudomonadati</taxon>
        <taxon>Pseudomonadota</taxon>
        <taxon>Betaproteobacteria</taxon>
        <taxon>Burkholderiales</taxon>
        <taxon>Burkholderiaceae</taxon>
        <taxon>Burkholderia</taxon>
        <taxon>Burkholderia cepacia complex</taxon>
    </lineage>
</organism>
<name>A0ABX9YNQ8_9BURK</name>
<dbReference type="RefSeq" id="WP_124492329.1">
    <property type="nucleotide sequence ID" value="NZ_QTPJ01000012.1"/>
</dbReference>
<proteinExistence type="predicted"/>
<sequence length="134" mass="14973">MPNALFRTPARAFRFWFDTDGRCTASVVLASAWPYAFVLAVDTQLVRLTEMGERATEIADALVLACERQRDRLAGTDYSTAHEAWDVLELPARLSLAAVRFDPRALNAQQIRDDAASIVSTLQRAIERAREAYA</sequence>
<comment type="caution">
    <text evidence="1">The sequence shown here is derived from an EMBL/GenBank/DDBJ whole genome shotgun (WGS) entry which is preliminary data.</text>
</comment>
<accession>A0ABX9YNQ8</accession>